<comment type="caution">
    <text evidence="5">The sequence shown here is derived from an EMBL/GenBank/DDBJ whole genome shotgun (WGS) entry which is preliminary data.</text>
</comment>
<dbReference type="Pfam" id="PF12776">
    <property type="entry name" value="Myb_DNA-bind_3"/>
    <property type="match status" value="1"/>
</dbReference>
<evidence type="ECO:0000256" key="2">
    <source>
        <dbReference type="ARBA" id="ARBA00023242"/>
    </source>
</evidence>
<name>A0A834LDB7_RHOSS</name>
<evidence type="ECO:0000256" key="3">
    <source>
        <dbReference type="SAM" id="SignalP"/>
    </source>
</evidence>
<feature type="chain" id="PRO_5032306965" description="Myb/SANT-like domain-containing protein" evidence="3">
    <location>
        <begin position="25"/>
        <end position="262"/>
    </location>
</feature>
<dbReference type="InterPro" id="IPR036600">
    <property type="entry name" value="PAH_sf"/>
</dbReference>
<feature type="signal peptide" evidence="3">
    <location>
        <begin position="1"/>
        <end position="24"/>
    </location>
</feature>
<sequence length="262" mass="31026">MARKIWSEAEETLLLWALTSMVQSTMWNAEDGIFRPDYLNYLQGLMAVEFPIEEYHIEAKIKRWKQTYWVILNLINVPGFHWDPTQHRVVAEDDVWEAHIQVSLNFMLNFFPNLFTILKGEFALSFMTGQIWLRLLGGSYLIHETHDRTNGKRDESTGTHPMTAKFEFIQSVREAFGSDSKEYTKFVQLMRDFRDKRILFLKFCMFWPFWVIKQLYVTKKPRYCNEEHLAAKNGIQGGLNTLNLWSDEDALHFDAELLKKEP</sequence>
<dbReference type="Proteomes" id="UP000626092">
    <property type="component" value="Unassembled WGS sequence"/>
</dbReference>
<reference evidence="5" key="1">
    <citation type="submission" date="2019-11" db="EMBL/GenBank/DDBJ databases">
        <authorList>
            <person name="Liu Y."/>
            <person name="Hou J."/>
            <person name="Li T.-Q."/>
            <person name="Guan C.-H."/>
            <person name="Wu X."/>
            <person name="Wu H.-Z."/>
            <person name="Ling F."/>
            <person name="Zhang R."/>
            <person name="Shi X.-G."/>
            <person name="Ren J.-P."/>
            <person name="Chen E.-F."/>
            <person name="Sun J.-M."/>
        </authorList>
    </citation>
    <scope>NUCLEOTIDE SEQUENCE</scope>
    <source>
        <strain evidence="5">Adult_tree_wgs_1</strain>
        <tissue evidence="5">Leaves</tissue>
    </source>
</reference>
<dbReference type="GO" id="GO:0005634">
    <property type="term" value="C:nucleus"/>
    <property type="evidence" value="ECO:0007669"/>
    <property type="project" value="UniProtKB-SubCell"/>
</dbReference>
<keyword evidence="6" id="KW-1185">Reference proteome</keyword>
<comment type="subcellular location">
    <subcellularLocation>
        <location evidence="1">Nucleus</location>
    </subcellularLocation>
</comment>
<evidence type="ECO:0000313" key="6">
    <source>
        <dbReference type="Proteomes" id="UP000626092"/>
    </source>
</evidence>
<feature type="domain" description="Myb/SANT-like" evidence="4">
    <location>
        <begin position="6"/>
        <end position="99"/>
    </location>
</feature>
<organism evidence="5 6">
    <name type="scientific">Rhododendron simsii</name>
    <name type="common">Sims's rhododendron</name>
    <dbReference type="NCBI Taxonomy" id="118357"/>
    <lineage>
        <taxon>Eukaryota</taxon>
        <taxon>Viridiplantae</taxon>
        <taxon>Streptophyta</taxon>
        <taxon>Embryophyta</taxon>
        <taxon>Tracheophyta</taxon>
        <taxon>Spermatophyta</taxon>
        <taxon>Magnoliopsida</taxon>
        <taxon>eudicotyledons</taxon>
        <taxon>Gunneridae</taxon>
        <taxon>Pentapetalae</taxon>
        <taxon>asterids</taxon>
        <taxon>Ericales</taxon>
        <taxon>Ericaceae</taxon>
        <taxon>Ericoideae</taxon>
        <taxon>Rhodoreae</taxon>
        <taxon>Rhododendron</taxon>
    </lineage>
</organism>
<dbReference type="PANTHER" id="PTHR46250">
    <property type="entry name" value="MYB/SANT-LIKE DNA-BINDING DOMAIN PROTEIN-RELATED"/>
    <property type="match status" value="1"/>
</dbReference>
<dbReference type="PANTHER" id="PTHR46250:SF15">
    <property type="entry name" value="OS01G0523800 PROTEIN"/>
    <property type="match status" value="1"/>
</dbReference>
<evidence type="ECO:0000313" key="5">
    <source>
        <dbReference type="EMBL" id="KAF7134616.1"/>
    </source>
</evidence>
<dbReference type="SUPFAM" id="SSF47762">
    <property type="entry name" value="PAH2 domain"/>
    <property type="match status" value="1"/>
</dbReference>
<evidence type="ECO:0000256" key="1">
    <source>
        <dbReference type="ARBA" id="ARBA00004123"/>
    </source>
</evidence>
<keyword evidence="2" id="KW-0539">Nucleus</keyword>
<gene>
    <name evidence="5" type="ORF">RHSIM_Rhsim08G0166600</name>
</gene>
<dbReference type="InterPro" id="IPR024752">
    <property type="entry name" value="Myb/SANT-like_dom"/>
</dbReference>
<accession>A0A834LDB7</accession>
<proteinExistence type="predicted"/>
<dbReference type="AlphaFoldDB" id="A0A834LDB7"/>
<keyword evidence="3" id="KW-0732">Signal</keyword>
<dbReference type="OrthoDB" id="1748457at2759"/>
<protein>
    <recommendedName>
        <fullName evidence="4">Myb/SANT-like domain-containing protein</fullName>
    </recommendedName>
</protein>
<dbReference type="GO" id="GO:0006355">
    <property type="term" value="P:regulation of DNA-templated transcription"/>
    <property type="evidence" value="ECO:0007669"/>
    <property type="project" value="InterPro"/>
</dbReference>
<evidence type="ECO:0000259" key="4">
    <source>
        <dbReference type="Pfam" id="PF12776"/>
    </source>
</evidence>
<dbReference type="EMBL" id="WJXA01000008">
    <property type="protein sequence ID" value="KAF7134616.1"/>
    <property type="molecule type" value="Genomic_DNA"/>
</dbReference>